<dbReference type="InterPro" id="IPR036291">
    <property type="entry name" value="NAD(P)-bd_dom_sf"/>
</dbReference>
<dbReference type="GeneID" id="63839761"/>
<dbReference type="EMBL" id="MU032347">
    <property type="protein sequence ID" value="KAF3766523.1"/>
    <property type="molecule type" value="Genomic_DNA"/>
</dbReference>
<dbReference type="Gene3D" id="3.40.50.720">
    <property type="entry name" value="NAD(P)-binding Rossmann-like Domain"/>
    <property type="match status" value="1"/>
</dbReference>
<dbReference type="PANTHER" id="PTHR43355">
    <property type="entry name" value="FLAVIN REDUCTASE (NADPH)"/>
    <property type="match status" value="1"/>
</dbReference>
<evidence type="ECO:0000256" key="1">
    <source>
        <dbReference type="ARBA" id="ARBA00038376"/>
    </source>
</evidence>
<reference evidence="3" key="1">
    <citation type="journal article" date="2020" name="Phytopathology">
        <title>Genome sequence of the chestnut blight fungus Cryphonectria parasitica EP155: A fundamental resource for an archetypical invasive plant pathogen.</title>
        <authorList>
            <person name="Crouch J.A."/>
            <person name="Dawe A."/>
            <person name="Aerts A."/>
            <person name="Barry K."/>
            <person name="Churchill A.C.L."/>
            <person name="Grimwood J."/>
            <person name="Hillman B."/>
            <person name="Milgroom M.G."/>
            <person name="Pangilinan J."/>
            <person name="Smith M."/>
            <person name="Salamov A."/>
            <person name="Schmutz J."/>
            <person name="Yadav J."/>
            <person name="Grigoriev I.V."/>
            <person name="Nuss D."/>
        </authorList>
    </citation>
    <scope>NUCLEOTIDE SEQUENCE</scope>
    <source>
        <strain evidence="3">EP155</strain>
    </source>
</reference>
<comment type="similarity">
    <text evidence="1">Belongs to the avfA family.</text>
</comment>
<evidence type="ECO:0000259" key="2">
    <source>
        <dbReference type="Pfam" id="PF13460"/>
    </source>
</evidence>
<organism evidence="3 4">
    <name type="scientific">Cryphonectria parasitica (strain ATCC 38755 / EP155)</name>
    <dbReference type="NCBI Taxonomy" id="660469"/>
    <lineage>
        <taxon>Eukaryota</taxon>
        <taxon>Fungi</taxon>
        <taxon>Dikarya</taxon>
        <taxon>Ascomycota</taxon>
        <taxon>Pezizomycotina</taxon>
        <taxon>Sordariomycetes</taxon>
        <taxon>Sordariomycetidae</taxon>
        <taxon>Diaporthales</taxon>
        <taxon>Cryphonectriaceae</taxon>
        <taxon>Cryphonectria-Endothia species complex</taxon>
        <taxon>Cryphonectria</taxon>
    </lineage>
</organism>
<name>A0A9P4Y4S0_CRYP1</name>
<gene>
    <name evidence="3" type="ORF">M406DRAFT_351532</name>
</gene>
<dbReference type="RefSeq" id="XP_040777484.1">
    <property type="nucleotide sequence ID" value="XM_040922632.1"/>
</dbReference>
<dbReference type="Pfam" id="PF13460">
    <property type="entry name" value="NAD_binding_10"/>
    <property type="match status" value="1"/>
</dbReference>
<dbReference type="PANTHER" id="PTHR43355:SF2">
    <property type="entry name" value="FLAVIN REDUCTASE (NADPH)"/>
    <property type="match status" value="1"/>
</dbReference>
<evidence type="ECO:0000313" key="3">
    <source>
        <dbReference type="EMBL" id="KAF3766523.1"/>
    </source>
</evidence>
<dbReference type="InterPro" id="IPR051606">
    <property type="entry name" value="Polyketide_Oxido-like"/>
</dbReference>
<dbReference type="OrthoDB" id="419598at2759"/>
<dbReference type="AlphaFoldDB" id="A0A9P4Y4S0"/>
<keyword evidence="4" id="KW-1185">Reference proteome</keyword>
<dbReference type="GO" id="GO:0042602">
    <property type="term" value="F:riboflavin reductase (NADPH) activity"/>
    <property type="evidence" value="ECO:0007669"/>
    <property type="project" value="TreeGrafter"/>
</dbReference>
<feature type="domain" description="NAD(P)-binding" evidence="2">
    <location>
        <begin position="7"/>
        <end position="245"/>
    </location>
</feature>
<sequence>MQILLLGATGRTGMLVLQETLNRGHTVTALVRNPGTLLSSSAAAASAQEKGQLNVIQGTPLEPSDVARAIETATSTVDTTTSTPTADAQQLVVISTLNARRTTDNPFAAPHPTDSAPRMMADSTANVLSALSATHRRGDKIVVLSALGAGSSAPHTHWALRALFRHSGMRYQYADHDAVEQELRRGTAVFVMARPTRLVEEKKNEEASGEKGAVAKVFDPSRGGTVGLMATVSRDAVARFLVDAAEGSRYDGQAPILVG</sequence>
<dbReference type="Proteomes" id="UP000803844">
    <property type="component" value="Unassembled WGS sequence"/>
</dbReference>
<comment type="caution">
    <text evidence="3">The sequence shown here is derived from an EMBL/GenBank/DDBJ whole genome shotgun (WGS) entry which is preliminary data.</text>
</comment>
<accession>A0A9P4Y4S0</accession>
<dbReference type="GO" id="GO:0004074">
    <property type="term" value="F:biliverdin reductase [NAD(P)H] activity"/>
    <property type="evidence" value="ECO:0007669"/>
    <property type="project" value="TreeGrafter"/>
</dbReference>
<dbReference type="InterPro" id="IPR016040">
    <property type="entry name" value="NAD(P)-bd_dom"/>
</dbReference>
<dbReference type="SUPFAM" id="SSF51735">
    <property type="entry name" value="NAD(P)-binding Rossmann-fold domains"/>
    <property type="match status" value="1"/>
</dbReference>
<evidence type="ECO:0000313" key="4">
    <source>
        <dbReference type="Proteomes" id="UP000803844"/>
    </source>
</evidence>
<proteinExistence type="inferred from homology"/>
<protein>
    <submittedName>
        <fullName evidence="3">NAD(P)-binding protein</fullName>
    </submittedName>
</protein>